<organism evidence="9 10">
    <name type="scientific">Ectopseudomonas oleovorans (strain CECT 5344)</name>
    <name type="common">Pseudomonas pseudoalcaligenes</name>
    <dbReference type="NCBI Taxonomy" id="1182590"/>
    <lineage>
        <taxon>Bacteria</taxon>
        <taxon>Pseudomonadati</taxon>
        <taxon>Pseudomonadota</taxon>
        <taxon>Gammaproteobacteria</taxon>
        <taxon>Pseudomonadales</taxon>
        <taxon>Pseudomonadaceae</taxon>
        <taxon>Ectopseudomonas</taxon>
    </lineage>
</organism>
<dbReference type="Gene3D" id="3.40.50.150">
    <property type="entry name" value="Vaccinia Virus protein VP39"/>
    <property type="match status" value="1"/>
</dbReference>
<evidence type="ECO:0000256" key="6">
    <source>
        <dbReference type="PROSITE-ProRule" id="PRU01016"/>
    </source>
</evidence>
<dbReference type="InterPro" id="IPR018117">
    <property type="entry name" value="C5_DNA_meth_AS"/>
</dbReference>
<evidence type="ECO:0000256" key="5">
    <source>
        <dbReference type="ARBA" id="ARBA00047422"/>
    </source>
</evidence>
<dbReference type="InterPro" id="IPR001525">
    <property type="entry name" value="C5_MeTfrase"/>
</dbReference>
<dbReference type="AlphaFoldDB" id="W6R1R4"/>
<dbReference type="Proteomes" id="UP000032841">
    <property type="component" value="Chromosome"/>
</dbReference>
<evidence type="ECO:0000313" key="9">
    <source>
        <dbReference type="EMBL" id="CDM40316.1"/>
    </source>
</evidence>
<dbReference type="InterPro" id="IPR031303">
    <property type="entry name" value="C5_meth_CS"/>
</dbReference>
<evidence type="ECO:0000256" key="4">
    <source>
        <dbReference type="ARBA" id="ARBA00022747"/>
    </source>
</evidence>
<evidence type="ECO:0000256" key="2">
    <source>
        <dbReference type="ARBA" id="ARBA00022679"/>
    </source>
</evidence>
<dbReference type="eggNOG" id="COG0270">
    <property type="taxonomic scope" value="Bacteria"/>
</dbReference>
<dbReference type="GO" id="GO:0003677">
    <property type="term" value="F:DNA binding"/>
    <property type="evidence" value="ECO:0007669"/>
    <property type="project" value="TreeGrafter"/>
</dbReference>
<evidence type="ECO:0000256" key="1">
    <source>
        <dbReference type="ARBA" id="ARBA00022603"/>
    </source>
</evidence>
<dbReference type="PANTHER" id="PTHR10629">
    <property type="entry name" value="CYTOSINE-SPECIFIC METHYLTRANSFERASE"/>
    <property type="match status" value="1"/>
</dbReference>
<dbReference type="EC" id="2.1.1.37" evidence="8"/>
<dbReference type="InterPro" id="IPR029063">
    <property type="entry name" value="SAM-dependent_MTases_sf"/>
</dbReference>
<comment type="catalytic activity">
    <reaction evidence="5 8">
        <text>a 2'-deoxycytidine in DNA + S-adenosyl-L-methionine = a 5-methyl-2'-deoxycytidine in DNA + S-adenosyl-L-homocysteine + H(+)</text>
        <dbReference type="Rhea" id="RHEA:13681"/>
        <dbReference type="Rhea" id="RHEA-COMP:11369"/>
        <dbReference type="Rhea" id="RHEA-COMP:11370"/>
        <dbReference type="ChEBI" id="CHEBI:15378"/>
        <dbReference type="ChEBI" id="CHEBI:57856"/>
        <dbReference type="ChEBI" id="CHEBI:59789"/>
        <dbReference type="ChEBI" id="CHEBI:85452"/>
        <dbReference type="ChEBI" id="CHEBI:85454"/>
        <dbReference type="EC" id="2.1.1.37"/>
    </reaction>
</comment>
<feature type="active site" evidence="6">
    <location>
        <position position="71"/>
    </location>
</feature>
<keyword evidence="3 6" id="KW-0949">S-adenosyl-L-methionine</keyword>
<proteinExistence type="inferred from homology"/>
<accession>W6R1R4</accession>
<keyword evidence="4" id="KW-0680">Restriction system</keyword>
<keyword evidence="2 6" id="KW-0808">Transferase</keyword>
<dbReference type="PANTHER" id="PTHR10629:SF52">
    <property type="entry name" value="DNA (CYTOSINE-5)-METHYLTRANSFERASE 1"/>
    <property type="match status" value="1"/>
</dbReference>
<dbReference type="GO" id="GO:0003886">
    <property type="term" value="F:DNA (cytosine-5-)-methyltransferase activity"/>
    <property type="evidence" value="ECO:0007669"/>
    <property type="project" value="UniProtKB-EC"/>
</dbReference>
<dbReference type="PROSITE" id="PS51679">
    <property type="entry name" value="SAM_MT_C5"/>
    <property type="match status" value="1"/>
</dbReference>
<dbReference type="PROSITE" id="PS00094">
    <property type="entry name" value="C5_MTASE_1"/>
    <property type="match status" value="1"/>
</dbReference>
<evidence type="ECO:0000313" key="10">
    <source>
        <dbReference type="Proteomes" id="UP000032841"/>
    </source>
</evidence>
<dbReference type="GO" id="GO:0009307">
    <property type="term" value="P:DNA restriction-modification system"/>
    <property type="evidence" value="ECO:0007669"/>
    <property type="project" value="UniProtKB-KW"/>
</dbReference>
<sequence>MPTAVSLFSGCGGSDAGVIAAGFDVIMANDILPYARDVYLANFPETDYRLGDICGIQDFPTADLLVGCYPCQGFSQGGAREANRKINTLYLEFARALGIIQPRAFIAENVSGLRRSTYRHLLEDQLAKFSEAGDHGYNVYWRQINAHEYGVAQERKRVVIVGIRKDMNAEFEFPATTHGPEADQPFFSIGEALEGLPEWPEGEFCEDPFHWYYLSRNRRRDWSEISKTVVSHMRHMPLHPVSPVLKRIHTDKWEFETDAPARRFSFREAARLQGFMPRYTTHGGDMIFPETVESRTKDVAYNMLRQRYKVVGNAVPPPMFEAVAGALPDIWEDE</sequence>
<comment type="similarity">
    <text evidence="6 7">Belongs to the class I-like SAM-binding methyltransferase superfamily. C5-methyltransferase family.</text>
</comment>
<dbReference type="SUPFAM" id="SSF53335">
    <property type="entry name" value="S-adenosyl-L-methionine-dependent methyltransferases"/>
    <property type="match status" value="1"/>
</dbReference>
<dbReference type="OrthoDB" id="9813719at2"/>
<dbReference type="GO" id="GO:0032259">
    <property type="term" value="P:methylation"/>
    <property type="evidence" value="ECO:0007669"/>
    <property type="project" value="UniProtKB-KW"/>
</dbReference>
<evidence type="ECO:0000256" key="3">
    <source>
        <dbReference type="ARBA" id="ARBA00022691"/>
    </source>
</evidence>
<protein>
    <recommendedName>
        <fullName evidence="8">Cytosine-specific methyltransferase</fullName>
        <ecNumber evidence="8">2.1.1.37</ecNumber>
    </recommendedName>
</protein>
<reference evidence="9 10" key="1">
    <citation type="submission" date="2013-11" db="EMBL/GenBank/DDBJ databases">
        <title>Complete genome sequence of the cyanide-degrading bacterium Pseudomonas pseudoalcaligenes CECT 5344.</title>
        <authorList>
            <person name="Wibberg D."/>
            <person name="Puehler A."/>
            <person name="Schlueter A."/>
        </authorList>
    </citation>
    <scope>NUCLEOTIDE SEQUENCE [LARGE SCALE GENOMIC DNA]</scope>
    <source>
        <strain evidence="10">CECT 5344</strain>
    </source>
</reference>
<dbReference type="Pfam" id="PF00145">
    <property type="entry name" value="DNA_methylase"/>
    <property type="match status" value="1"/>
</dbReference>
<dbReference type="InterPro" id="IPR050390">
    <property type="entry name" value="C5-Methyltransferase"/>
</dbReference>
<evidence type="ECO:0000256" key="8">
    <source>
        <dbReference type="RuleBase" id="RU000417"/>
    </source>
</evidence>
<evidence type="ECO:0000256" key="7">
    <source>
        <dbReference type="RuleBase" id="RU000416"/>
    </source>
</evidence>
<dbReference type="PRINTS" id="PR00105">
    <property type="entry name" value="C5METTRFRASE"/>
</dbReference>
<dbReference type="RefSeq" id="WP_003458509.1">
    <property type="nucleotide sequence ID" value="NZ_HG916826.1"/>
</dbReference>
<gene>
    <name evidence="9" type="primary">dcmB</name>
    <name evidence="9" type="ORF">BN5_1740</name>
</gene>
<name>W6R1R4_ECTO5</name>
<keyword evidence="1 6" id="KW-0489">Methyltransferase</keyword>
<dbReference type="KEGG" id="ppse:BN5_1740"/>
<dbReference type="NCBIfam" id="TIGR00675">
    <property type="entry name" value="dcm"/>
    <property type="match status" value="1"/>
</dbReference>
<dbReference type="GO" id="GO:0044027">
    <property type="term" value="P:negative regulation of gene expression via chromosomal CpG island methylation"/>
    <property type="evidence" value="ECO:0007669"/>
    <property type="project" value="TreeGrafter"/>
</dbReference>
<dbReference type="EMBL" id="HG916826">
    <property type="protein sequence ID" value="CDM40316.1"/>
    <property type="molecule type" value="Genomic_DNA"/>
</dbReference>
<dbReference type="PROSITE" id="PS00095">
    <property type="entry name" value="C5_MTASE_2"/>
    <property type="match status" value="1"/>
</dbReference>
<dbReference type="Gene3D" id="3.90.120.10">
    <property type="entry name" value="DNA Methylase, subunit A, domain 2"/>
    <property type="match status" value="1"/>
</dbReference>
<dbReference type="REBASE" id="78779">
    <property type="entry name" value="M.Pps5344ORF1740P"/>
</dbReference>
<dbReference type="HOGENOM" id="CLU_006958_2_1_6"/>